<comment type="caution">
    <text evidence="9">The sequence shown here is derived from an EMBL/GenBank/DDBJ whole genome shotgun (WGS) entry which is preliminary data.</text>
</comment>
<evidence type="ECO:0000259" key="8">
    <source>
        <dbReference type="Pfam" id="PF13359"/>
    </source>
</evidence>
<dbReference type="InterPro" id="IPR045249">
    <property type="entry name" value="HARBI1-like"/>
</dbReference>
<dbReference type="InterPro" id="IPR027806">
    <property type="entry name" value="HARBI1_dom"/>
</dbReference>
<gene>
    <name evidence="9" type="ORF">PEVE_00029992</name>
</gene>
<evidence type="ECO:0000256" key="1">
    <source>
        <dbReference type="ARBA" id="ARBA00001968"/>
    </source>
</evidence>
<evidence type="ECO:0000313" key="10">
    <source>
        <dbReference type="Proteomes" id="UP001159427"/>
    </source>
</evidence>
<keyword evidence="10" id="KW-1185">Reference proteome</keyword>
<name>A0ABN8MEC7_9CNID</name>
<feature type="domain" description="DDE Tnp4" evidence="8">
    <location>
        <begin position="94"/>
        <end position="252"/>
    </location>
</feature>
<keyword evidence="4" id="KW-0540">Nuclease</keyword>
<dbReference type="EMBL" id="CALNXI010000422">
    <property type="protein sequence ID" value="CAH3026808.1"/>
    <property type="molecule type" value="Genomic_DNA"/>
</dbReference>
<reference evidence="9 10" key="1">
    <citation type="submission" date="2022-05" db="EMBL/GenBank/DDBJ databases">
        <authorList>
            <consortium name="Genoscope - CEA"/>
            <person name="William W."/>
        </authorList>
    </citation>
    <scope>NUCLEOTIDE SEQUENCE [LARGE SCALE GENOMIC DNA]</scope>
</reference>
<dbReference type="Pfam" id="PF13359">
    <property type="entry name" value="DDE_Tnp_4"/>
    <property type="match status" value="1"/>
</dbReference>
<keyword evidence="7" id="KW-0539">Nucleus</keyword>
<dbReference type="PANTHER" id="PTHR22930">
    <property type="match status" value="1"/>
</dbReference>
<feature type="non-terminal residue" evidence="9">
    <location>
        <position position="1"/>
    </location>
</feature>
<evidence type="ECO:0000313" key="9">
    <source>
        <dbReference type="EMBL" id="CAH3026808.1"/>
    </source>
</evidence>
<sequence length="324" mass="36796">LSSRKNSSLRQSIPDERLAVTLGYLATGESFHSLEYSFRISRQSISSIVYETSRALYQVLAPEFLKVPSTEREWLIFADKFESRWNFPHGIGAIDGKRVIIQQPPNSGSHFYDYKGNNSIVLLAVFGPDYQCIWASARTNGRSPDCHMAKFSADNPLNLPKPKPLPGRSMLVPYVLTGDDAFALTRYLMKPFPLSGLSRAQRVFNYRLFCMRRISENGLGIIGNRSRVFRTPILLPPDKVIALIMVALVLHNFLRVDGLTDVEDGQGNIIPAPWRLSDQQTSWLDYHPHCSNNFSNEARAIREEYMTYFNSEGAVPWQWELCGV</sequence>
<organism evidence="9 10">
    <name type="scientific">Porites evermanni</name>
    <dbReference type="NCBI Taxonomy" id="104178"/>
    <lineage>
        <taxon>Eukaryota</taxon>
        <taxon>Metazoa</taxon>
        <taxon>Cnidaria</taxon>
        <taxon>Anthozoa</taxon>
        <taxon>Hexacorallia</taxon>
        <taxon>Scleractinia</taxon>
        <taxon>Fungiina</taxon>
        <taxon>Poritidae</taxon>
        <taxon>Porites</taxon>
    </lineage>
</organism>
<dbReference type="Proteomes" id="UP001159427">
    <property type="component" value="Unassembled WGS sequence"/>
</dbReference>
<keyword evidence="6" id="KW-0378">Hydrolase</keyword>
<protein>
    <recommendedName>
        <fullName evidence="8">DDE Tnp4 domain-containing protein</fullName>
    </recommendedName>
</protein>
<comment type="cofactor">
    <cofactor evidence="1">
        <name>a divalent metal cation</name>
        <dbReference type="ChEBI" id="CHEBI:60240"/>
    </cofactor>
</comment>
<evidence type="ECO:0000256" key="3">
    <source>
        <dbReference type="ARBA" id="ARBA00006958"/>
    </source>
</evidence>
<evidence type="ECO:0000256" key="4">
    <source>
        <dbReference type="ARBA" id="ARBA00022722"/>
    </source>
</evidence>
<comment type="similarity">
    <text evidence="3">Belongs to the HARBI1 family.</text>
</comment>
<evidence type="ECO:0000256" key="2">
    <source>
        <dbReference type="ARBA" id="ARBA00004123"/>
    </source>
</evidence>
<proteinExistence type="inferred from homology"/>
<dbReference type="PANTHER" id="PTHR22930:SF269">
    <property type="entry name" value="NUCLEASE HARBI1-LIKE PROTEIN"/>
    <property type="match status" value="1"/>
</dbReference>
<evidence type="ECO:0000256" key="5">
    <source>
        <dbReference type="ARBA" id="ARBA00022723"/>
    </source>
</evidence>
<evidence type="ECO:0000256" key="6">
    <source>
        <dbReference type="ARBA" id="ARBA00022801"/>
    </source>
</evidence>
<evidence type="ECO:0000256" key="7">
    <source>
        <dbReference type="ARBA" id="ARBA00023242"/>
    </source>
</evidence>
<keyword evidence="5" id="KW-0479">Metal-binding</keyword>
<accession>A0ABN8MEC7</accession>
<comment type="subcellular location">
    <subcellularLocation>
        <location evidence="2">Nucleus</location>
    </subcellularLocation>
</comment>